<dbReference type="InterPro" id="IPR033132">
    <property type="entry name" value="GH_1_N_CS"/>
</dbReference>
<comment type="caution">
    <text evidence="5">The sequence shown here is derived from an EMBL/GenBank/DDBJ whole genome shotgun (WGS) entry which is preliminary data.</text>
</comment>
<feature type="chain" id="PRO_5016968110" evidence="4">
    <location>
        <begin position="22"/>
        <end position="981"/>
    </location>
</feature>
<evidence type="ECO:0000256" key="2">
    <source>
        <dbReference type="ARBA" id="ARBA00022801"/>
    </source>
</evidence>
<evidence type="ECO:0000313" key="5">
    <source>
        <dbReference type="EMBL" id="RDX60877.1"/>
    </source>
</evidence>
<dbReference type="SUPFAM" id="SSF51445">
    <property type="entry name" value="(Trans)glycosidases"/>
    <property type="match status" value="2"/>
</dbReference>
<dbReference type="OrthoDB" id="65569at2759"/>
<dbReference type="Gene3D" id="3.20.20.80">
    <property type="entry name" value="Glycosidases"/>
    <property type="match status" value="2"/>
</dbReference>
<evidence type="ECO:0000256" key="1">
    <source>
        <dbReference type="ARBA" id="ARBA00010838"/>
    </source>
</evidence>
<keyword evidence="4" id="KW-0732">Signal</keyword>
<dbReference type="STRING" id="157652.A0A371E4H4"/>
<comment type="similarity">
    <text evidence="1">Belongs to the glycosyl hydrolase 1 family.</text>
</comment>
<sequence length="981" mass="111291">MRAKGFSIILFFILLVELVDSLHRSNFPVEFLFGTASSSYQYEGAANQGGRGLSIWDTFTHRHPDRIRDQSSGDLAVDSYHRYKVLLSLFSMHEDVSIMKDIGFDAYRFSISWSRVLPGGNLRGGINREGITYYNNLINELLSNGLIHSLSCIHNMYTNIFSLNKNLVYPITTGLQPFVTLFHWDLPQALEDEYGGFLSLSIDFADYAELCYREFGDRVKHWITLNEPVTYTTQGYTNGFFAPGRCSKWLPFNCSAGDSSTEPYLVTHHQILAHAAAVKVYRDKYQISQKGEIGITLNSPWIMPLSQSKADINAASRALAFLFMEPLKSGSYPVEMVKNTGERLPKFSREQSLMVKGTFDFIGLNYYTATYAANVPCTRENQTMFTDACVFLTSTRHGVQIGPKAASDWLYIYPRGIEDLLIYTKEKFNNPVIYITENGVDELNDNAKSKSLEDSMRIDFISNHLSYVQSAIQNGVNVKGYFVWSLLDNFEWADGYSVVLLLAALYLFHPAASLNRSSFPADFFFGTASSAYQYEGAAHEGGKGPSIWDTFTHSHPDRIADHSSGDVAIDSYHRYKEDVAMMKDIGFNAYRFSISWSRILPRGNLKGGVNREGITYYNNLINELISNGQQPFITLFHSDLPQALEDEYGGFLSPQIEQDFANYAEVCFREFGDRVKHWITLNEPVLYSTQGYGSGGSPPNRCSKWFANCTAGDSTTEPYVVTHHLILAHAAAVKVYRDKFQVSQKGQIGVTLNSAWVVPLSQSKEDREAAYRGLAFMFMEPLYSGTYPAVMVNQVGGRLPKFTTREYLMVKGSFDFIGLNYYTSTYATSTPCPRERPTAFTDACVRFTTVRNGVLIGPKAASDWLYIYPPGIQGLLQYTKEKFNNPIIYITENGIDEVNDGKMSLNDRMRIDYISHHLLYLQRAIRNGVRVKGYFAWSLLDNFEWTAGYSLRFGLVYVDYKNGLKRYRKRSALWFKIFLHQ</sequence>
<proteinExistence type="inferred from homology"/>
<dbReference type="InterPro" id="IPR001360">
    <property type="entry name" value="Glyco_hydro_1"/>
</dbReference>
<dbReference type="EMBL" id="QJKJ01016516">
    <property type="protein sequence ID" value="RDX60877.1"/>
    <property type="molecule type" value="Genomic_DNA"/>
</dbReference>
<dbReference type="PANTHER" id="PTHR10353">
    <property type="entry name" value="GLYCOSYL HYDROLASE"/>
    <property type="match status" value="1"/>
</dbReference>
<gene>
    <name evidence="5" type="primary">BGLU13</name>
    <name evidence="5" type="ORF">CR513_60942</name>
</gene>
<organism evidence="5 6">
    <name type="scientific">Mucuna pruriens</name>
    <name type="common">Velvet bean</name>
    <name type="synonym">Dolichos pruriens</name>
    <dbReference type="NCBI Taxonomy" id="157652"/>
    <lineage>
        <taxon>Eukaryota</taxon>
        <taxon>Viridiplantae</taxon>
        <taxon>Streptophyta</taxon>
        <taxon>Embryophyta</taxon>
        <taxon>Tracheophyta</taxon>
        <taxon>Spermatophyta</taxon>
        <taxon>Magnoliopsida</taxon>
        <taxon>eudicotyledons</taxon>
        <taxon>Gunneridae</taxon>
        <taxon>Pentapetalae</taxon>
        <taxon>rosids</taxon>
        <taxon>fabids</taxon>
        <taxon>Fabales</taxon>
        <taxon>Fabaceae</taxon>
        <taxon>Papilionoideae</taxon>
        <taxon>50 kb inversion clade</taxon>
        <taxon>NPAAA clade</taxon>
        <taxon>indigoferoid/millettioid clade</taxon>
        <taxon>Phaseoleae</taxon>
        <taxon>Mucuna</taxon>
    </lineage>
</organism>
<dbReference type="GO" id="GO:0008422">
    <property type="term" value="F:beta-glucosidase activity"/>
    <property type="evidence" value="ECO:0007669"/>
    <property type="project" value="TreeGrafter"/>
</dbReference>
<name>A0A371E4H4_MUCPR</name>
<feature type="signal peptide" evidence="4">
    <location>
        <begin position="1"/>
        <end position="21"/>
    </location>
</feature>
<protein>
    <submittedName>
        <fullName evidence="5">Beta-glucosidase 13</fullName>
    </submittedName>
</protein>
<dbReference type="InterPro" id="IPR017853">
    <property type="entry name" value="GH"/>
</dbReference>
<dbReference type="PANTHER" id="PTHR10353:SF237">
    <property type="entry name" value="BETA-GLUCOSIDASE 12-RELATED"/>
    <property type="match status" value="1"/>
</dbReference>
<dbReference type="PROSITE" id="PS00653">
    <property type="entry name" value="GLYCOSYL_HYDROL_F1_2"/>
    <property type="match status" value="2"/>
</dbReference>
<accession>A0A371E4H4</accession>
<keyword evidence="6" id="KW-1185">Reference proteome</keyword>
<dbReference type="FunFam" id="3.20.20.80:FF:000022">
    <property type="entry name" value="Beta-glucosidase 11"/>
    <property type="match status" value="1"/>
</dbReference>
<reference evidence="5" key="1">
    <citation type="submission" date="2018-05" db="EMBL/GenBank/DDBJ databases">
        <title>Draft genome of Mucuna pruriens seed.</title>
        <authorList>
            <person name="Nnadi N.E."/>
            <person name="Vos R."/>
            <person name="Hasami M.H."/>
            <person name="Devisetty U.K."/>
            <person name="Aguiy J.C."/>
        </authorList>
    </citation>
    <scope>NUCLEOTIDE SEQUENCE [LARGE SCALE GENOMIC DNA]</scope>
    <source>
        <strain evidence="5">JCA_2017</strain>
    </source>
</reference>
<dbReference type="Pfam" id="PF00232">
    <property type="entry name" value="Glyco_hydro_1"/>
    <property type="match status" value="3"/>
</dbReference>
<dbReference type="PRINTS" id="PR00131">
    <property type="entry name" value="GLHYDRLASE1"/>
</dbReference>
<evidence type="ECO:0000256" key="3">
    <source>
        <dbReference type="ARBA" id="ARBA00023295"/>
    </source>
</evidence>
<keyword evidence="2" id="KW-0378">Hydrolase</keyword>
<evidence type="ECO:0000256" key="4">
    <source>
        <dbReference type="SAM" id="SignalP"/>
    </source>
</evidence>
<dbReference type="FunFam" id="3.20.20.80:FF:000020">
    <property type="entry name" value="Beta-glucosidase 12"/>
    <property type="match status" value="1"/>
</dbReference>
<dbReference type="AlphaFoldDB" id="A0A371E4H4"/>
<keyword evidence="3" id="KW-0326">Glycosidase</keyword>
<dbReference type="Proteomes" id="UP000257109">
    <property type="component" value="Unassembled WGS sequence"/>
</dbReference>
<dbReference type="GO" id="GO:0005975">
    <property type="term" value="P:carbohydrate metabolic process"/>
    <property type="evidence" value="ECO:0007669"/>
    <property type="project" value="InterPro"/>
</dbReference>
<evidence type="ECO:0000313" key="6">
    <source>
        <dbReference type="Proteomes" id="UP000257109"/>
    </source>
</evidence>